<evidence type="ECO:0000313" key="2">
    <source>
        <dbReference type="Proteomes" id="UP001305414"/>
    </source>
</evidence>
<gene>
    <name evidence="1" type="ORF">RRF57_011627</name>
</gene>
<keyword evidence="2" id="KW-1185">Reference proteome</keyword>
<sequence>MTPEVIWPLARVRQREVEVLQLREGEQDRCLYNVDAEFILKRRVIKVKGVLKSQLATRISLLHASVFDDIDLLGRPACRDIRDDGLQQHWP</sequence>
<proteinExistence type="predicted"/>
<dbReference type="AlphaFoldDB" id="A0AAN7Z3V5"/>
<accession>A0AAN7Z3V5</accession>
<comment type="caution">
    <text evidence="1">The sequence shown here is derived from an EMBL/GenBank/DDBJ whole genome shotgun (WGS) entry which is preliminary data.</text>
</comment>
<dbReference type="EMBL" id="JAWHQM010000059">
    <property type="protein sequence ID" value="KAK5635915.1"/>
    <property type="molecule type" value="Genomic_DNA"/>
</dbReference>
<evidence type="ECO:0000313" key="1">
    <source>
        <dbReference type="EMBL" id="KAK5635915.1"/>
    </source>
</evidence>
<organism evidence="1 2">
    <name type="scientific">Xylaria bambusicola</name>
    <dbReference type="NCBI Taxonomy" id="326684"/>
    <lineage>
        <taxon>Eukaryota</taxon>
        <taxon>Fungi</taxon>
        <taxon>Dikarya</taxon>
        <taxon>Ascomycota</taxon>
        <taxon>Pezizomycotina</taxon>
        <taxon>Sordariomycetes</taxon>
        <taxon>Xylariomycetidae</taxon>
        <taxon>Xylariales</taxon>
        <taxon>Xylariaceae</taxon>
        <taxon>Xylaria</taxon>
    </lineage>
</organism>
<name>A0AAN7Z3V5_9PEZI</name>
<reference evidence="1 2" key="1">
    <citation type="submission" date="2023-10" db="EMBL/GenBank/DDBJ databases">
        <title>Draft genome sequence of Xylaria bambusicola isolate GMP-LS, the root and basal stem rot pathogen of sugarcane in Indonesia.</title>
        <authorList>
            <person name="Selvaraj P."/>
            <person name="Muralishankar V."/>
            <person name="Muruganantham S."/>
            <person name="Sp S."/>
            <person name="Haryani S."/>
            <person name="Lau K.J.X."/>
            <person name="Naqvi N.I."/>
        </authorList>
    </citation>
    <scope>NUCLEOTIDE SEQUENCE [LARGE SCALE GENOMIC DNA]</scope>
    <source>
        <strain evidence="1">GMP-LS</strain>
    </source>
</reference>
<protein>
    <submittedName>
        <fullName evidence="1">Uncharacterized protein</fullName>
    </submittedName>
</protein>
<dbReference type="Proteomes" id="UP001305414">
    <property type="component" value="Unassembled WGS sequence"/>
</dbReference>